<reference evidence="1 2" key="1">
    <citation type="submission" date="2021-06" db="EMBL/GenBank/DDBJ databases">
        <title>Caerostris darwini draft genome.</title>
        <authorList>
            <person name="Kono N."/>
            <person name="Arakawa K."/>
        </authorList>
    </citation>
    <scope>NUCLEOTIDE SEQUENCE [LARGE SCALE GENOMIC DNA]</scope>
</reference>
<evidence type="ECO:0000313" key="2">
    <source>
        <dbReference type="Proteomes" id="UP001054837"/>
    </source>
</evidence>
<dbReference type="EMBL" id="BPLQ01014670">
    <property type="protein sequence ID" value="GIY81998.1"/>
    <property type="molecule type" value="Genomic_DNA"/>
</dbReference>
<organism evidence="1 2">
    <name type="scientific">Caerostris darwini</name>
    <dbReference type="NCBI Taxonomy" id="1538125"/>
    <lineage>
        <taxon>Eukaryota</taxon>
        <taxon>Metazoa</taxon>
        <taxon>Ecdysozoa</taxon>
        <taxon>Arthropoda</taxon>
        <taxon>Chelicerata</taxon>
        <taxon>Arachnida</taxon>
        <taxon>Araneae</taxon>
        <taxon>Araneomorphae</taxon>
        <taxon>Entelegynae</taxon>
        <taxon>Araneoidea</taxon>
        <taxon>Araneidae</taxon>
        <taxon>Caerostris</taxon>
    </lineage>
</organism>
<dbReference type="Proteomes" id="UP001054837">
    <property type="component" value="Unassembled WGS sequence"/>
</dbReference>
<dbReference type="AlphaFoldDB" id="A0AAV4WI12"/>
<accession>A0AAV4WI12</accession>
<protein>
    <submittedName>
        <fullName evidence="1">Uncharacterized protein</fullName>
    </submittedName>
</protein>
<comment type="caution">
    <text evidence="1">The sequence shown here is derived from an EMBL/GenBank/DDBJ whole genome shotgun (WGS) entry which is preliminary data.</text>
</comment>
<keyword evidence="2" id="KW-1185">Reference proteome</keyword>
<name>A0AAV4WI12_9ARAC</name>
<sequence>MDIKQIFRNLCHLSHTRFKNDSDQRTQWLNGYKTGLGSEFSDFFHCNKFCYRLTLDVEFLITSFGISDNDELIFISILSELMDKIVF</sequence>
<gene>
    <name evidence="1" type="ORF">CDAR_43991</name>
</gene>
<proteinExistence type="predicted"/>
<evidence type="ECO:0000313" key="1">
    <source>
        <dbReference type="EMBL" id="GIY81998.1"/>
    </source>
</evidence>